<evidence type="ECO:0000256" key="2">
    <source>
        <dbReference type="ARBA" id="ARBA00023002"/>
    </source>
</evidence>
<proteinExistence type="inferred from homology"/>
<sequence>MRLRSQHAPHHSSGTEAQGGAMGKLDGKVAIITGGARGMGAAHARRFVREGASVVIADVLADLGAELADELGDRAFFAELDVRDRARWTDVVAQTVERFGRLDVLVNNAGIFRRESIETHSHELWDEVIGVNLTGIWNGTKAVIPALKAAGGGSIINVSSTAGMTGYAWLPAYTTSKWGIRGLTKTSALDLGQYGIRVNSVHPGFVRTPMTEELGDNTANVALHRTATDTELTPLVLFLASDDSAFSTGAEFIADGGESAGLPVHN</sequence>
<dbReference type="PANTHER" id="PTHR24321:SF8">
    <property type="entry name" value="ESTRADIOL 17-BETA-DEHYDROGENASE 8-RELATED"/>
    <property type="match status" value="1"/>
</dbReference>
<organism evidence="5 6">
    <name type="scientific">Catenuloplanes niger</name>
    <dbReference type="NCBI Taxonomy" id="587534"/>
    <lineage>
        <taxon>Bacteria</taxon>
        <taxon>Bacillati</taxon>
        <taxon>Actinomycetota</taxon>
        <taxon>Actinomycetes</taxon>
        <taxon>Micromonosporales</taxon>
        <taxon>Micromonosporaceae</taxon>
        <taxon>Catenuloplanes</taxon>
    </lineage>
</organism>
<dbReference type="EMBL" id="JAVDYC010000001">
    <property type="protein sequence ID" value="MDR7320808.1"/>
    <property type="molecule type" value="Genomic_DNA"/>
</dbReference>
<dbReference type="Pfam" id="PF00106">
    <property type="entry name" value="adh_short"/>
    <property type="match status" value="1"/>
</dbReference>
<dbReference type="Proteomes" id="UP001183629">
    <property type="component" value="Unassembled WGS sequence"/>
</dbReference>
<gene>
    <name evidence="5" type="ORF">J2S44_001058</name>
</gene>
<dbReference type="InterPro" id="IPR002347">
    <property type="entry name" value="SDR_fam"/>
</dbReference>
<dbReference type="AlphaFoldDB" id="A0AAE3ZJ36"/>
<dbReference type="PRINTS" id="PR00080">
    <property type="entry name" value="SDRFAMILY"/>
</dbReference>
<reference evidence="5 6" key="1">
    <citation type="submission" date="2023-07" db="EMBL/GenBank/DDBJ databases">
        <title>Sequencing the genomes of 1000 actinobacteria strains.</title>
        <authorList>
            <person name="Klenk H.-P."/>
        </authorList>
    </citation>
    <scope>NUCLEOTIDE SEQUENCE [LARGE SCALE GENOMIC DNA]</scope>
    <source>
        <strain evidence="5 6">DSM 44711</strain>
    </source>
</reference>
<comment type="caution">
    <text evidence="5">The sequence shown here is derived from an EMBL/GenBank/DDBJ whole genome shotgun (WGS) entry which is preliminary data.</text>
</comment>
<evidence type="ECO:0000313" key="5">
    <source>
        <dbReference type="EMBL" id="MDR7320808.1"/>
    </source>
</evidence>
<evidence type="ECO:0000256" key="1">
    <source>
        <dbReference type="ARBA" id="ARBA00006484"/>
    </source>
</evidence>
<feature type="compositionally biased region" description="Basic residues" evidence="4">
    <location>
        <begin position="1"/>
        <end position="10"/>
    </location>
</feature>
<evidence type="ECO:0000256" key="4">
    <source>
        <dbReference type="SAM" id="MobiDB-lite"/>
    </source>
</evidence>
<keyword evidence="6" id="KW-1185">Reference proteome</keyword>
<evidence type="ECO:0000256" key="3">
    <source>
        <dbReference type="RuleBase" id="RU000363"/>
    </source>
</evidence>
<keyword evidence="2 5" id="KW-0560">Oxidoreductase</keyword>
<protein>
    <submittedName>
        <fullName evidence="5">3alpha(Or 20beta)-hydroxysteroid dehydrogenase</fullName>
        <ecNumber evidence="5">1.1.1.53</ecNumber>
    </submittedName>
</protein>
<comment type="similarity">
    <text evidence="1 3">Belongs to the short-chain dehydrogenases/reductases (SDR) family.</text>
</comment>
<accession>A0AAE3ZJ36</accession>
<dbReference type="InterPro" id="IPR036291">
    <property type="entry name" value="NAD(P)-bd_dom_sf"/>
</dbReference>
<dbReference type="SUPFAM" id="SSF51735">
    <property type="entry name" value="NAD(P)-binding Rossmann-fold domains"/>
    <property type="match status" value="1"/>
</dbReference>
<evidence type="ECO:0000313" key="6">
    <source>
        <dbReference type="Proteomes" id="UP001183629"/>
    </source>
</evidence>
<dbReference type="PANTHER" id="PTHR24321">
    <property type="entry name" value="DEHYDROGENASES, SHORT CHAIN"/>
    <property type="match status" value="1"/>
</dbReference>
<feature type="region of interest" description="Disordered" evidence="4">
    <location>
        <begin position="1"/>
        <end position="21"/>
    </location>
</feature>
<name>A0AAE3ZJ36_9ACTN</name>
<dbReference type="GO" id="GO:0047044">
    <property type="term" value="F:androstan-3-alpha,17-beta-diol dehydrogenase (NAD+) activity"/>
    <property type="evidence" value="ECO:0007669"/>
    <property type="project" value="UniProtKB-EC"/>
</dbReference>
<dbReference type="EC" id="1.1.1.53" evidence="5"/>
<dbReference type="FunFam" id="3.40.50.720:FF:000084">
    <property type="entry name" value="Short-chain dehydrogenase reductase"/>
    <property type="match status" value="1"/>
</dbReference>
<dbReference type="PRINTS" id="PR00081">
    <property type="entry name" value="GDHRDH"/>
</dbReference>
<dbReference type="Gene3D" id="3.40.50.720">
    <property type="entry name" value="NAD(P)-binding Rossmann-like Domain"/>
    <property type="match status" value="1"/>
</dbReference>